<name>A0A060N1K6_ENTHI</name>
<dbReference type="InterPro" id="IPR002194">
    <property type="entry name" value="Chaperonin_TCP-1_CS"/>
</dbReference>
<dbReference type="VEuPathDB" id="AmoebaDB:EHI5A_022630"/>
<dbReference type="InterPro" id="IPR027409">
    <property type="entry name" value="GroEL-like_apical_dom_sf"/>
</dbReference>
<evidence type="ECO:0000256" key="1">
    <source>
        <dbReference type="ARBA" id="ARBA00004496"/>
    </source>
</evidence>
<comment type="similarity">
    <text evidence="2 10">Belongs to the TCP-1 chaperonin family.</text>
</comment>
<evidence type="ECO:0000256" key="8">
    <source>
        <dbReference type="ARBA" id="ARBA00024677"/>
    </source>
</evidence>
<dbReference type="PROSITE" id="PS00995">
    <property type="entry name" value="TCP1_3"/>
    <property type="match status" value="1"/>
</dbReference>
<keyword evidence="5 10" id="KW-0547">Nucleotide-binding</keyword>
<evidence type="ECO:0000256" key="4">
    <source>
        <dbReference type="ARBA" id="ARBA00022490"/>
    </source>
</evidence>
<dbReference type="InterPro" id="IPR002423">
    <property type="entry name" value="Cpn60/GroEL/TCP-1"/>
</dbReference>
<dbReference type="InterPro" id="IPR027413">
    <property type="entry name" value="GROEL-like_equatorial_sf"/>
</dbReference>
<dbReference type="SUPFAM" id="SSF54849">
    <property type="entry name" value="GroEL-intermediate domain like"/>
    <property type="match status" value="1"/>
</dbReference>
<dbReference type="PANTHER" id="PTHR11353">
    <property type="entry name" value="CHAPERONIN"/>
    <property type="match status" value="1"/>
</dbReference>
<comment type="function">
    <text evidence="8">Molecular chaperone; assists the folding of proteins upon ATP hydrolysis. Known to play a role, in vitro, in the folding of actin and tubulin.</text>
</comment>
<evidence type="ECO:0000313" key="11">
    <source>
        <dbReference type="EMBL" id="BAN37518.1"/>
    </source>
</evidence>
<dbReference type="InterPro" id="IPR054827">
    <property type="entry name" value="thermosome_alpha"/>
</dbReference>
<dbReference type="SUPFAM" id="SSF48592">
    <property type="entry name" value="GroEL equatorial domain-like"/>
    <property type="match status" value="1"/>
</dbReference>
<dbReference type="Gene3D" id="3.50.7.10">
    <property type="entry name" value="GroEL"/>
    <property type="match status" value="1"/>
</dbReference>
<dbReference type="VEuPathDB" id="AmoebaDB:KM1_024880"/>
<evidence type="ECO:0000256" key="5">
    <source>
        <dbReference type="ARBA" id="ARBA00022741"/>
    </source>
</evidence>
<dbReference type="VEuPathDB" id="AmoebaDB:EHI7A_010800"/>
<dbReference type="GO" id="GO:0016887">
    <property type="term" value="F:ATP hydrolysis activity"/>
    <property type="evidence" value="ECO:0007669"/>
    <property type="project" value="InterPro"/>
</dbReference>
<keyword evidence="6 10" id="KW-0067">ATP-binding</keyword>
<evidence type="ECO:0000256" key="3">
    <source>
        <dbReference type="ARBA" id="ARBA00014424"/>
    </source>
</evidence>
<dbReference type="CDD" id="cd03335">
    <property type="entry name" value="TCP1_alpha"/>
    <property type="match status" value="1"/>
</dbReference>
<evidence type="ECO:0000256" key="2">
    <source>
        <dbReference type="ARBA" id="ARBA00008020"/>
    </source>
</evidence>
<dbReference type="Gene3D" id="3.30.260.10">
    <property type="entry name" value="TCP-1-like chaperonin intermediate domain"/>
    <property type="match status" value="1"/>
</dbReference>
<dbReference type="InterPro" id="IPR017998">
    <property type="entry name" value="Chaperone_TCP-1"/>
</dbReference>
<reference evidence="11" key="1">
    <citation type="submission" date="2012-06" db="EMBL/GenBank/DDBJ databases">
        <title>Short 5' UTR of Entamoeba genes.</title>
        <authorList>
            <person name="Hiranuka K."/>
            <person name="Kumagai M."/>
            <person name="Wakaguri H."/>
            <person name="Suzuki Y."/>
            <person name="Sugano S."/>
            <person name="Watanabe J."/>
            <person name="Makioka A."/>
        </authorList>
    </citation>
    <scope>NUCLEOTIDE SEQUENCE</scope>
    <source>
        <strain evidence="11">HM-1:IMSS</strain>
    </source>
</reference>
<proteinExistence type="evidence at transcript level"/>
<keyword evidence="7 10" id="KW-0143">Chaperone</keyword>
<dbReference type="EMBL" id="AK418770">
    <property type="protein sequence ID" value="BAN37518.1"/>
    <property type="molecule type" value="mRNA"/>
</dbReference>
<dbReference type="AlphaFoldDB" id="A0A060N1K6"/>
<evidence type="ECO:0000256" key="6">
    <source>
        <dbReference type="ARBA" id="ARBA00022840"/>
    </source>
</evidence>
<dbReference type="NCBIfam" id="NF041082">
    <property type="entry name" value="thermosome_alpha"/>
    <property type="match status" value="1"/>
</dbReference>
<dbReference type="SUPFAM" id="SSF52029">
    <property type="entry name" value="GroEL apical domain-like"/>
    <property type="match status" value="1"/>
</dbReference>
<dbReference type="Pfam" id="PF00118">
    <property type="entry name" value="Cpn60_TCP1"/>
    <property type="match status" value="1"/>
</dbReference>
<dbReference type="PRINTS" id="PR00304">
    <property type="entry name" value="TCOMPLEXTCP1"/>
</dbReference>
<evidence type="ECO:0000256" key="9">
    <source>
        <dbReference type="ARBA" id="ARBA00030049"/>
    </source>
</evidence>
<dbReference type="FunFam" id="3.50.7.10:FF:000022">
    <property type="entry name" value="T-complex protein 1 alpha subunit putative"/>
    <property type="match status" value="1"/>
</dbReference>
<comment type="subcellular location">
    <subcellularLocation>
        <location evidence="1">Cytoplasm</location>
    </subcellularLocation>
</comment>
<protein>
    <recommendedName>
        <fullName evidence="3">T-complex protein 1 subunit alpha</fullName>
    </recommendedName>
    <alternativeName>
        <fullName evidence="9">CCT-alpha</fullName>
    </alternativeName>
</protein>
<dbReference type="GO" id="GO:0005737">
    <property type="term" value="C:cytoplasm"/>
    <property type="evidence" value="ECO:0007669"/>
    <property type="project" value="UniProtKB-SubCell"/>
</dbReference>
<dbReference type="PROSITE" id="PS00751">
    <property type="entry name" value="TCP1_2"/>
    <property type="match status" value="1"/>
</dbReference>
<evidence type="ECO:0000256" key="7">
    <source>
        <dbReference type="ARBA" id="ARBA00023186"/>
    </source>
</evidence>
<sequence length="544" mass="59094">MAHARTDLPLNGERESGADVRTQNVMAAVAIANVVKTSFGPVGLDKMLVDDIGDVTITNDGATILKLLEVEHPAAKVLVELADLQDKEVGDGTTTVVILAAELLKYGNELIKQKIHPSTVIQGFRLAMQEAVKFIRKIVVHTNELDRKVLEEAAATCISSKVIGGEEGEFFSKLAVDTIKKVKRNEKGKAKYPVSGVTVLKAYGKSSKESVLIDGCAVNCVIASEEMPKEIKGCKVAILEIDLMKEKMRQGIQIVTNNPEEIDKFKEEEMKIVIRRVQMIIESGANVVFISGGLDELCTQYFVEKGIAVAKRVSSRDLHRIGKATGAKVISTLVNLEGIEEFDKSNLGECDTFKQEKVGDNELIVLRGCSDGGSATVLLRGANATMLDEMSRSLHDALCVLRRVLESNTVIVGGGATDVALSVHLNEYATTLEGREQLAVQAFADALCVIPKVLAQNAAKDASELLSQMRKRHYGAQKIDKPCYDGLDLIKGEIRNNLEAGVVEPSVSKVKCIKFATEAAITILRIDDLIKLNPTPQPKQGQDY</sequence>
<dbReference type="VEuPathDB" id="AmoebaDB:EHI8A_142130"/>
<dbReference type="InterPro" id="IPR012715">
    <property type="entry name" value="Chap_CCT_alpha"/>
</dbReference>
<dbReference type="InterPro" id="IPR027410">
    <property type="entry name" value="TCP-1-like_intermed_sf"/>
</dbReference>
<dbReference type="GO" id="GO:0051082">
    <property type="term" value="F:unfolded protein binding"/>
    <property type="evidence" value="ECO:0007669"/>
    <property type="project" value="InterPro"/>
</dbReference>
<dbReference type="PROSITE" id="PS00750">
    <property type="entry name" value="TCP1_1"/>
    <property type="match status" value="1"/>
</dbReference>
<dbReference type="GO" id="GO:0140662">
    <property type="term" value="F:ATP-dependent protein folding chaperone"/>
    <property type="evidence" value="ECO:0007669"/>
    <property type="project" value="InterPro"/>
</dbReference>
<keyword evidence="4" id="KW-0963">Cytoplasm</keyword>
<dbReference type="InterPro" id="IPR053374">
    <property type="entry name" value="TCP-1_chaperonin"/>
</dbReference>
<dbReference type="GO" id="GO:0005524">
    <property type="term" value="F:ATP binding"/>
    <property type="evidence" value="ECO:0007669"/>
    <property type="project" value="UniProtKB-KW"/>
</dbReference>
<dbReference type="NCBIfam" id="NF041083">
    <property type="entry name" value="thermosome_beta"/>
    <property type="match status" value="1"/>
</dbReference>
<accession>A0A060N1K6</accession>
<dbReference type="FunFam" id="1.10.560.10:FF:000070">
    <property type="entry name" value="Uncharacterized protein"/>
    <property type="match status" value="1"/>
</dbReference>
<dbReference type="Gene3D" id="1.10.560.10">
    <property type="entry name" value="GroEL-like equatorial domain"/>
    <property type="match status" value="1"/>
</dbReference>
<evidence type="ECO:0000256" key="10">
    <source>
        <dbReference type="RuleBase" id="RU004187"/>
    </source>
</evidence>
<dbReference type="VEuPathDB" id="AmoebaDB:EHI_155220"/>
<organism evidence="11">
    <name type="scientific">Entamoeba histolytica</name>
    <dbReference type="NCBI Taxonomy" id="5759"/>
    <lineage>
        <taxon>Eukaryota</taxon>
        <taxon>Amoebozoa</taxon>
        <taxon>Evosea</taxon>
        <taxon>Archamoebae</taxon>
        <taxon>Mastigamoebida</taxon>
        <taxon>Entamoebidae</taxon>
        <taxon>Entamoeba</taxon>
    </lineage>
</organism>